<dbReference type="SUPFAM" id="SSF56672">
    <property type="entry name" value="DNA/RNA polymerases"/>
    <property type="match status" value="1"/>
</dbReference>
<dbReference type="AlphaFoldDB" id="A0A8J6HMF8"/>
<evidence type="ECO:0000313" key="2">
    <source>
        <dbReference type="EMBL" id="KAH0816972.1"/>
    </source>
</evidence>
<dbReference type="Pfam" id="PF00078">
    <property type="entry name" value="RVT_1"/>
    <property type="match status" value="1"/>
</dbReference>
<dbReference type="PROSITE" id="PS50878">
    <property type="entry name" value="RT_POL"/>
    <property type="match status" value="1"/>
</dbReference>
<comment type="caution">
    <text evidence="2">The sequence shown here is derived from an EMBL/GenBank/DDBJ whole genome shotgun (WGS) entry which is preliminary data.</text>
</comment>
<organism evidence="2 3">
    <name type="scientific">Tenebrio molitor</name>
    <name type="common">Yellow mealworm beetle</name>
    <dbReference type="NCBI Taxonomy" id="7067"/>
    <lineage>
        <taxon>Eukaryota</taxon>
        <taxon>Metazoa</taxon>
        <taxon>Ecdysozoa</taxon>
        <taxon>Arthropoda</taxon>
        <taxon>Hexapoda</taxon>
        <taxon>Insecta</taxon>
        <taxon>Pterygota</taxon>
        <taxon>Neoptera</taxon>
        <taxon>Endopterygota</taxon>
        <taxon>Coleoptera</taxon>
        <taxon>Polyphaga</taxon>
        <taxon>Cucujiformia</taxon>
        <taxon>Tenebrionidae</taxon>
        <taxon>Tenebrio</taxon>
    </lineage>
</organism>
<dbReference type="CDD" id="cd01650">
    <property type="entry name" value="RT_nLTR_like"/>
    <property type="match status" value="1"/>
</dbReference>
<dbReference type="GO" id="GO:0071897">
    <property type="term" value="P:DNA biosynthetic process"/>
    <property type="evidence" value="ECO:0007669"/>
    <property type="project" value="UniProtKB-ARBA"/>
</dbReference>
<keyword evidence="3" id="KW-1185">Reference proteome</keyword>
<feature type="domain" description="Reverse transcriptase" evidence="1">
    <location>
        <begin position="71"/>
        <end position="347"/>
    </location>
</feature>
<evidence type="ECO:0000259" key="1">
    <source>
        <dbReference type="PROSITE" id="PS50878"/>
    </source>
</evidence>
<accession>A0A8J6HMF8</accession>
<name>A0A8J6HMF8_TENMO</name>
<reference evidence="2" key="2">
    <citation type="submission" date="2021-08" db="EMBL/GenBank/DDBJ databases">
        <authorList>
            <person name="Eriksson T."/>
        </authorList>
    </citation>
    <scope>NUCLEOTIDE SEQUENCE</scope>
    <source>
        <strain evidence="2">Stoneville</strain>
        <tissue evidence="2">Whole head</tissue>
    </source>
</reference>
<gene>
    <name evidence="2" type="ORF">GEV33_005820</name>
</gene>
<dbReference type="EMBL" id="JABDTM020020557">
    <property type="protein sequence ID" value="KAH0816972.1"/>
    <property type="molecule type" value="Genomic_DNA"/>
</dbReference>
<reference evidence="2" key="1">
    <citation type="journal article" date="2020" name="J Insects Food Feed">
        <title>The yellow mealworm (Tenebrio molitor) genome: a resource for the emerging insects as food and feed industry.</title>
        <authorList>
            <person name="Eriksson T."/>
            <person name="Andere A."/>
            <person name="Kelstrup H."/>
            <person name="Emery V."/>
            <person name="Picard C."/>
        </authorList>
    </citation>
    <scope>NUCLEOTIDE SEQUENCE</scope>
    <source>
        <strain evidence="2">Stoneville</strain>
        <tissue evidence="2">Whole head</tissue>
    </source>
</reference>
<dbReference type="PANTHER" id="PTHR19446">
    <property type="entry name" value="REVERSE TRANSCRIPTASES"/>
    <property type="match status" value="1"/>
</dbReference>
<dbReference type="InterPro" id="IPR043502">
    <property type="entry name" value="DNA/RNA_pol_sf"/>
</dbReference>
<proteinExistence type="predicted"/>
<sequence>MYVGWGTTKHNSSATTSKGYTEDVLTHITLREIKTRISQTKIKSAAGPDGIQKRHLNRWTVHEILHLLFNLLMCCTMQPTQWRMNRTQLLLKRGKDPALAESYRPITISSMLSRLYWGIIDQKLREHVRFHPRQKGFVSEAGCFNNVQILSELLRHSKSQHQSLVAVCLDVSKAFDTVPHQIIGPALRMKGLPEPVVRLVEDSYKDLYTNIKQGTVEVPMKLQRGVKQGDPLSPFIFNAVLEPLLLQLESLPGYKVGELASVSSLAFADDIFLIATDVPQASALLRATEEYLGRLEMKISAPKCTSFQIAPTKDSWYVTDPGLTLKNGERIPAAAAESAFTYLGVKISPWADVKLEGLREEFGGALFRASRLSLKPHQKVELISRYLVPHYLYRLVVAIPPVKLIRQLDQELRGVIKRICHLPQSTADGLLYCGMKDGGLGILKLETIAVTSILKAGLKFKHSPDRVMQALWMNAGMASRLNSLAKSARVNPWPTNDPKDLDRHKSSMKRSELAKWASLVSQGKSVKSFADNKIANAWLTNKKLLKPGNFISALRLRANVAGDRVALNRAVPQANLMCRRCGAQLETLGHILGICTSTKVQRIDRHDEINNLIADEITKKDKEAAVTLEPTIRTPASGNLKPDLVVQSQGRVFVVDVTVRHEDGNLLAQGRQEKLDKYEPLLPTLQEQLGALSGEVLPVVVGTRGALPKETIEALRKLEITDQSAMRVTMRSRKENLNEERKEFIGWHVAPEPVRPWASRPGGYLREVPLLLDQSKVWFPCGGSGQEFLDSGASVHAVGYGVMAKRGDHELTTRGHPRLMLSY</sequence>
<evidence type="ECO:0000313" key="3">
    <source>
        <dbReference type="Proteomes" id="UP000719412"/>
    </source>
</evidence>
<dbReference type="InterPro" id="IPR000477">
    <property type="entry name" value="RT_dom"/>
</dbReference>
<protein>
    <recommendedName>
        <fullName evidence="1">Reverse transcriptase domain-containing protein</fullName>
    </recommendedName>
</protein>
<dbReference type="Proteomes" id="UP000719412">
    <property type="component" value="Unassembled WGS sequence"/>
</dbReference>